<protein>
    <submittedName>
        <fullName evidence="2">Uncharacterized protein</fullName>
    </submittedName>
</protein>
<organism evidence="2">
    <name type="scientific">Gordonia rubripertincta</name>
    <name type="common">Rhodococcus corallinus</name>
    <dbReference type="NCBI Taxonomy" id="36822"/>
    <lineage>
        <taxon>Bacteria</taxon>
        <taxon>Bacillati</taxon>
        <taxon>Actinomycetota</taxon>
        <taxon>Actinomycetes</taxon>
        <taxon>Mycobacteriales</taxon>
        <taxon>Gordoniaceae</taxon>
        <taxon>Gordonia</taxon>
    </lineage>
</organism>
<geneLocation type="plasmid" evidence="2">
    <name>p1517_part_1</name>
</geneLocation>
<dbReference type="RefSeq" id="WP_269554787.1">
    <property type="nucleotide sequence ID" value="NZ_CP178555.1"/>
</dbReference>
<dbReference type="AlphaFoldDB" id="A0AAW6R9F8"/>
<evidence type="ECO:0000313" key="2">
    <source>
        <dbReference type="EMBL" id="MDG6782932.1"/>
    </source>
</evidence>
<keyword evidence="2" id="KW-0614">Plasmid</keyword>
<sequence>MSTTTKKKNSASDAKDWDTARDSVRDNADTLKAMTSHSELFVWAKEHGIDNGSLFRKWKTELRTQLHVDYDDLRQKAFDARLAEMDAAADAAPQVTLFAAGDVEVNSFAVCSEHGEDPWYGEFRDNDRVDDQDSADLEAARKAIYLAGQARDYQGLDLIGLRLVVSNHRVTTRALQRDILKHSVVGTVEVVDNGEDNPALEVCRMPGFRTWREVSLTDLLAAAEPTAAQDEGEVA</sequence>
<name>A0AAW6R9F8_GORRU</name>
<comment type="caution">
    <text evidence="2">The sequence shown here is derived from an EMBL/GenBank/DDBJ whole genome shotgun (WGS) entry which is preliminary data.</text>
</comment>
<evidence type="ECO:0000256" key="1">
    <source>
        <dbReference type="SAM" id="MobiDB-lite"/>
    </source>
</evidence>
<reference evidence="2" key="1">
    <citation type="submission" date="2023-04" db="EMBL/GenBank/DDBJ databases">
        <title>Characterization and analysis of the complete genome of Gordonia rubripertincta 112, the degrader of aromatic and aliphatic compounds.</title>
        <authorList>
            <person name="Frantsuzova E."/>
            <person name="Bogun A."/>
            <person name="Delegan Y."/>
        </authorList>
    </citation>
    <scope>NUCLEOTIDE SEQUENCE</scope>
    <source>
        <strain evidence="2">112</strain>
        <plasmid evidence="2">p1517_part_1</plasmid>
    </source>
</reference>
<proteinExistence type="predicted"/>
<gene>
    <name evidence="2" type="ORF">QBL07_19115</name>
</gene>
<accession>A0AAW6R9F8</accession>
<feature type="region of interest" description="Disordered" evidence="1">
    <location>
        <begin position="1"/>
        <end position="21"/>
    </location>
</feature>
<dbReference type="EMBL" id="JARUXG010000015">
    <property type="protein sequence ID" value="MDG6782932.1"/>
    <property type="molecule type" value="Genomic_DNA"/>
</dbReference>